<name>A0A0F7ZYE4_9HYPO</name>
<keyword evidence="7" id="KW-1185">Reference proteome</keyword>
<feature type="active site" evidence="2">
    <location>
        <position position="43"/>
    </location>
</feature>
<dbReference type="PROSITE" id="PS51767">
    <property type="entry name" value="PEPTIDASE_A1"/>
    <property type="match status" value="1"/>
</dbReference>
<dbReference type="InterPro" id="IPR021109">
    <property type="entry name" value="Peptidase_aspartic_dom_sf"/>
</dbReference>
<dbReference type="AlphaFoldDB" id="A0A0F7ZYE4"/>
<protein>
    <recommendedName>
        <fullName evidence="5">Peptidase A1 domain-containing protein</fullName>
    </recommendedName>
</protein>
<evidence type="ECO:0000256" key="1">
    <source>
        <dbReference type="ARBA" id="ARBA00007447"/>
    </source>
</evidence>
<dbReference type="Pfam" id="PF00026">
    <property type="entry name" value="Asp"/>
    <property type="match status" value="1"/>
</dbReference>
<accession>A0A0F7ZYE4</accession>
<dbReference type="GO" id="GO:0004190">
    <property type="term" value="F:aspartic-type endopeptidase activity"/>
    <property type="evidence" value="ECO:0007669"/>
    <property type="project" value="InterPro"/>
</dbReference>
<evidence type="ECO:0000313" key="6">
    <source>
        <dbReference type="EMBL" id="KJZ72327.1"/>
    </source>
</evidence>
<gene>
    <name evidence="6" type="ORF">HIM_08253</name>
</gene>
<feature type="compositionally biased region" description="Polar residues" evidence="4">
    <location>
        <begin position="409"/>
        <end position="423"/>
    </location>
</feature>
<dbReference type="InterPro" id="IPR001461">
    <property type="entry name" value="Aspartic_peptidase_A1"/>
</dbReference>
<dbReference type="PANTHER" id="PTHR47966:SF65">
    <property type="entry name" value="ASPARTIC-TYPE ENDOPEPTIDASE"/>
    <property type="match status" value="1"/>
</dbReference>
<reference evidence="6 7" key="1">
    <citation type="journal article" date="2014" name="Genome Biol. Evol.">
        <title>Comparative genomics and transcriptomics analyses reveal divergent lifestyle features of nematode endoparasitic fungus Hirsutella minnesotensis.</title>
        <authorList>
            <person name="Lai Y."/>
            <person name="Liu K."/>
            <person name="Zhang X."/>
            <person name="Zhang X."/>
            <person name="Li K."/>
            <person name="Wang N."/>
            <person name="Shu C."/>
            <person name="Wu Y."/>
            <person name="Wang C."/>
            <person name="Bushley K.E."/>
            <person name="Xiang M."/>
            <person name="Liu X."/>
        </authorList>
    </citation>
    <scope>NUCLEOTIDE SEQUENCE [LARGE SCALE GENOMIC DNA]</scope>
    <source>
        <strain evidence="6 7">3608</strain>
    </source>
</reference>
<organism evidence="6 7">
    <name type="scientific">Hirsutella minnesotensis 3608</name>
    <dbReference type="NCBI Taxonomy" id="1043627"/>
    <lineage>
        <taxon>Eukaryota</taxon>
        <taxon>Fungi</taxon>
        <taxon>Dikarya</taxon>
        <taxon>Ascomycota</taxon>
        <taxon>Pezizomycotina</taxon>
        <taxon>Sordariomycetes</taxon>
        <taxon>Hypocreomycetidae</taxon>
        <taxon>Hypocreales</taxon>
        <taxon>Ophiocordycipitaceae</taxon>
        <taxon>Hirsutella</taxon>
    </lineage>
</organism>
<dbReference type="Gene3D" id="2.40.70.10">
    <property type="entry name" value="Acid Proteases"/>
    <property type="match status" value="2"/>
</dbReference>
<dbReference type="OrthoDB" id="771136at2759"/>
<keyword evidence="3" id="KW-1015">Disulfide bond</keyword>
<evidence type="ECO:0000256" key="2">
    <source>
        <dbReference type="PIRSR" id="PIRSR601461-1"/>
    </source>
</evidence>
<feature type="active site" evidence="2">
    <location>
        <position position="259"/>
    </location>
</feature>
<feature type="domain" description="Peptidase A1" evidence="5">
    <location>
        <begin position="25"/>
        <end position="372"/>
    </location>
</feature>
<comment type="similarity">
    <text evidence="1">Belongs to the peptidase A1 family.</text>
</comment>
<evidence type="ECO:0000259" key="5">
    <source>
        <dbReference type="PROSITE" id="PS51767"/>
    </source>
</evidence>
<dbReference type="EMBL" id="KQ030548">
    <property type="protein sequence ID" value="KJZ72327.1"/>
    <property type="molecule type" value="Genomic_DNA"/>
</dbReference>
<dbReference type="PRINTS" id="PR00792">
    <property type="entry name" value="PEPSIN"/>
</dbReference>
<feature type="disulfide bond" evidence="3">
    <location>
        <begin position="294"/>
        <end position="333"/>
    </location>
</feature>
<dbReference type="Proteomes" id="UP000054481">
    <property type="component" value="Unassembled WGS sequence"/>
</dbReference>
<evidence type="ECO:0000256" key="3">
    <source>
        <dbReference type="PIRSR" id="PIRSR601461-2"/>
    </source>
</evidence>
<dbReference type="PANTHER" id="PTHR47966">
    <property type="entry name" value="BETA-SITE APP-CLEAVING ENZYME, ISOFORM A-RELATED"/>
    <property type="match status" value="1"/>
</dbReference>
<sequence length="471" mass="51828">MVRGLKAVESDLMHFHNHKFGPWNPMMVLELGSGKQPVLAQLDTGSSDLIFAQKNSAICEKQREDCQDIPAGAGAFDPEVSRDTENLRIPFNTSFVSGESFIGNFIKTSISFGSSTVTETQVGLYNDGNQPGNPPLYPIFGSGSLDKEGADDIYPNIPQRMKDTGVINTNAYSVYLNDFRGSNGSILFGGVDRAKFEGELQDVPLIKATDVIGDTMVEFSSLQLLPGSRNNQTARTTSNCTMQPVNLSPERPLPPAFLDTGGQQISLPADVVQRAAKMLGAPFDEKNGMGPIDCRLAYSGAALQFGFNQNKAIIKVPLDMTLNAEALAKDNVCLPDVIVAEGEDANVATLGPAMMQAAYVVHDFDQGKLMMAQARFNVTESNVEELPVFAGSKQQDEIEARARKDRSKATQNKSETDAGQCSGRNFKKREVFSSDRLARKRQQVAETLRRRNERLQRRDERMQWVRALKRF</sequence>
<dbReference type="InterPro" id="IPR033121">
    <property type="entry name" value="PEPTIDASE_A1"/>
</dbReference>
<dbReference type="SUPFAM" id="SSF50630">
    <property type="entry name" value="Acid proteases"/>
    <property type="match status" value="1"/>
</dbReference>
<evidence type="ECO:0000256" key="4">
    <source>
        <dbReference type="SAM" id="MobiDB-lite"/>
    </source>
</evidence>
<evidence type="ECO:0000313" key="7">
    <source>
        <dbReference type="Proteomes" id="UP000054481"/>
    </source>
</evidence>
<feature type="region of interest" description="Disordered" evidence="4">
    <location>
        <begin position="394"/>
        <end position="436"/>
    </location>
</feature>
<proteinExistence type="inferred from homology"/>
<dbReference type="GO" id="GO:0006508">
    <property type="term" value="P:proteolysis"/>
    <property type="evidence" value="ECO:0007669"/>
    <property type="project" value="InterPro"/>
</dbReference>